<dbReference type="Gene3D" id="2.60.40.1180">
    <property type="entry name" value="Golgi alpha-mannosidase II"/>
    <property type="match status" value="1"/>
</dbReference>
<dbReference type="InterPro" id="IPR032091">
    <property type="entry name" value="Malt_amylase-like_C"/>
</dbReference>
<dbReference type="SMART" id="SM00642">
    <property type="entry name" value="Aamy"/>
    <property type="match status" value="1"/>
</dbReference>
<organism evidence="2 3">
    <name type="scientific">Arcicella lustrica</name>
    <dbReference type="NCBI Taxonomy" id="2984196"/>
    <lineage>
        <taxon>Bacteria</taxon>
        <taxon>Pseudomonadati</taxon>
        <taxon>Bacteroidota</taxon>
        <taxon>Cytophagia</taxon>
        <taxon>Cytophagales</taxon>
        <taxon>Flectobacillaceae</taxon>
        <taxon>Arcicella</taxon>
    </lineage>
</organism>
<dbReference type="EMBL" id="JAYGIM010000010">
    <property type="protein sequence ID" value="MEA5427753.1"/>
    <property type="molecule type" value="Genomic_DNA"/>
</dbReference>
<feature type="domain" description="Glycosyl hydrolase family 13 catalytic" evidence="1">
    <location>
        <begin position="69"/>
        <end position="389"/>
    </location>
</feature>
<dbReference type="Gene3D" id="3.20.20.80">
    <property type="entry name" value="Glycosidases"/>
    <property type="match status" value="1"/>
</dbReference>
<dbReference type="Proteomes" id="UP001302222">
    <property type="component" value="Unassembled WGS sequence"/>
</dbReference>
<dbReference type="PANTHER" id="PTHR10357:SF205">
    <property type="entry name" value="O-GLYCOSYL HYDROLASE FAMILY 13"/>
    <property type="match status" value="1"/>
</dbReference>
<comment type="caution">
    <text evidence="2">The sequence shown here is derived from an EMBL/GenBank/DDBJ whole genome shotgun (WGS) entry which is preliminary data.</text>
</comment>
<dbReference type="InterPro" id="IPR013780">
    <property type="entry name" value="Glyco_hydro_b"/>
</dbReference>
<keyword evidence="2" id="KW-0378">Hydrolase</keyword>
<dbReference type="RefSeq" id="WP_323259445.1">
    <property type="nucleotide sequence ID" value="NZ_JAYGIM010000010.1"/>
</dbReference>
<dbReference type="PROSITE" id="PS51257">
    <property type="entry name" value="PROKAR_LIPOPROTEIN"/>
    <property type="match status" value="1"/>
</dbReference>
<reference evidence="2 3" key="1">
    <citation type="submission" date="2023-12" db="EMBL/GenBank/DDBJ databases">
        <title>Novel species of the genus Arcicella isolated from rivers.</title>
        <authorList>
            <person name="Lu H."/>
        </authorList>
    </citation>
    <scope>NUCLEOTIDE SEQUENCE [LARGE SCALE GENOMIC DNA]</scope>
    <source>
        <strain evidence="2 3">DC25W</strain>
    </source>
</reference>
<dbReference type="GO" id="GO:0016787">
    <property type="term" value="F:hydrolase activity"/>
    <property type="evidence" value="ECO:0007669"/>
    <property type="project" value="UniProtKB-KW"/>
</dbReference>
<proteinExistence type="predicted"/>
<dbReference type="PANTHER" id="PTHR10357">
    <property type="entry name" value="ALPHA-AMYLASE FAMILY MEMBER"/>
    <property type="match status" value="1"/>
</dbReference>
<dbReference type="InterPro" id="IPR017853">
    <property type="entry name" value="GH"/>
</dbReference>
<dbReference type="SUPFAM" id="SSF51011">
    <property type="entry name" value="Glycosyl hydrolase domain"/>
    <property type="match status" value="1"/>
</dbReference>
<evidence type="ECO:0000313" key="2">
    <source>
        <dbReference type="EMBL" id="MEA5427753.1"/>
    </source>
</evidence>
<evidence type="ECO:0000313" key="3">
    <source>
        <dbReference type="Proteomes" id="UP001302222"/>
    </source>
</evidence>
<dbReference type="Pfam" id="PF00128">
    <property type="entry name" value="Alpha-amylase"/>
    <property type="match status" value="2"/>
</dbReference>
<evidence type="ECO:0000259" key="1">
    <source>
        <dbReference type="SMART" id="SM00642"/>
    </source>
</evidence>
<dbReference type="InterPro" id="IPR006047">
    <property type="entry name" value="GH13_cat_dom"/>
</dbReference>
<dbReference type="SUPFAM" id="SSF51445">
    <property type="entry name" value="(Trans)glycosidases"/>
    <property type="match status" value="1"/>
</dbReference>
<gene>
    <name evidence="2" type="ORF">VB798_14275</name>
</gene>
<name>A0ABU5SKC4_9BACT</name>
<dbReference type="Pfam" id="PF16657">
    <property type="entry name" value="Malt_amylase_C"/>
    <property type="match status" value="1"/>
</dbReference>
<keyword evidence="3" id="KW-1185">Reference proteome</keyword>
<sequence>MFSLKKSRESNFGIKLSKIAVVLSFVLVGFGCKGTEPAPTPIVTEPSTAKQYDTPFTNIPQTADILMYEVNLSAFSATGNLKGVQSRLDSVKNLGVNVLWLMPIYPIGELKGVGSPYAVKNYTQINTAFGNLEDLRLLVKEAHKRNIAVMLDWVANHTSWDNPWIQNPSWYAKDAAGTIISPPGMNWNDVAELNYSSTAMRKEMIKSMTYWVLEANIDGFRCDYAEGVPTDFWKQAIDALRAIPNRKLIMFAEGAKKELLSAGFDMIFGWGFYSKLKDVMNNNKPASDLLAFNITDYNNVPEGSQILRWITNHDDGAWDDSPINIFKGQKGALAAFTLTSFMGGVPLIYNGQEIGYAGKIPFFSNNTTKIDWSMNPTILAEYKNLMAFRNNSNAIKRGTLEAFNAKDVVVFKKKYGTEEVLILVNVRNSKVLHDLPFSLTNTSWKNALSNENVNLNTSITLEPYSYLILKK</sequence>
<dbReference type="CDD" id="cd11313">
    <property type="entry name" value="AmyAc_arch_bac_AmyA"/>
    <property type="match status" value="1"/>
</dbReference>
<protein>
    <submittedName>
        <fullName evidence="2">Alpha-amylase family glycosyl hydrolase</fullName>
    </submittedName>
</protein>
<accession>A0ABU5SKC4</accession>